<keyword evidence="3" id="KW-1185">Reference proteome</keyword>
<evidence type="ECO:0000313" key="2">
    <source>
        <dbReference type="EMBL" id="EAU82017.1"/>
    </source>
</evidence>
<dbReference type="KEGG" id="cci:CC1G_12916"/>
<dbReference type="AlphaFoldDB" id="A8P9M1"/>
<name>A8P9M1_COPC7</name>
<dbReference type="InParanoid" id="A8P9M1"/>
<feature type="region of interest" description="Disordered" evidence="1">
    <location>
        <begin position="188"/>
        <end position="220"/>
    </location>
</feature>
<feature type="compositionally biased region" description="Polar residues" evidence="1">
    <location>
        <begin position="575"/>
        <end position="585"/>
    </location>
</feature>
<dbReference type="EMBL" id="AACS02000011">
    <property type="protein sequence ID" value="EAU82017.1"/>
    <property type="molecule type" value="Genomic_DNA"/>
</dbReference>
<feature type="compositionally biased region" description="Pro residues" evidence="1">
    <location>
        <begin position="9"/>
        <end position="21"/>
    </location>
</feature>
<sequence length="881" mass="91546">MSFPENQPIFPPGLPHPPPNGGPDQIQNAAVPYSHAFLAPYPQVNHTSQAASGQQIGVSVNAQPMSYIQSVGLGNGAVPIASAGQVYPATAPLNGNTTASAVVPSAQRIIQPGTIVTGATLGTSANTAGYGLNVRPVNGSPGLATSVGAGNVYQKGVVGNDRPVATYATAIAAQNNAAQAVPLANSVPPPPPASAVGSTNPSTQGTNQTNNYGRVQPSSKPCRVSVEDYLTRPDYLPTGALLGGSAWTQVGNFNWYSISGTNEKVVMTVIGKVSRNRLNVDPNGTYNGKHPLKKAKFGFTLVVPDQSNPFHAHFQQAIAFLTQLQAAIAQSNDQRYLLVQDNGQMGLRLSQDMFAEREEPLNPHVYDLTVNWPMDPQYRNELLANAPHVEVKPLMAYDYSDVLLAPERVKWALAGALVEATFTLRHCVVNDVALHDVFTGGLLQVRVLEEGSREVNPFRANPGGGPVLEPVHGMVNGQFMPAITGHVLQSGGHRVQPPLALPLQPGSQLAHPLTVNQTAMLQYYPTATAFQHHPAPSLNPGMYYSPATGVNEAQVYPTLVSMAGAQGHPLYASASHVQPSSTATEGGNGSTPGEVALAQTALGGNRVTVPRHDGVSVMSTKLPAAVAATPSSQVSNDGRASASQEASPSSVDPEANSVPPNDVARTPDGTQIVKTCAQVTTPLRPQASPWIANGYLPTPQTPSTWRPPSQLDAQARSLYGGQTKRGAADGVAAGNAEQSVISCSISNATSSTRDSRSGISGGPCAAAKQPTDTSSLLPALPVQSINNSNAGSLFHTTHSRDQNGASSSTTAGVETPTSATDVNANVAGKGGDALVPRVPTGPVEPLVDKGKGKGKGKRPVEDGEDTEPPARRTRQNTATGA</sequence>
<evidence type="ECO:0000256" key="1">
    <source>
        <dbReference type="SAM" id="MobiDB-lite"/>
    </source>
</evidence>
<dbReference type="GeneID" id="6016417"/>
<dbReference type="Proteomes" id="UP000001861">
    <property type="component" value="Unassembled WGS sequence"/>
</dbReference>
<feature type="region of interest" description="Disordered" evidence="1">
    <location>
        <begin position="574"/>
        <end position="594"/>
    </location>
</feature>
<feature type="region of interest" description="Disordered" evidence="1">
    <location>
        <begin position="628"/>
        <end position="668"/>
    </location>
</feature>
<dbReference type="OrthoDB" id="3064537at2759"/>
<feature type="region of interest" description="Disordered" evidence="1">
    <location>
        <begin position="1"/>
        <end position="26"/>
    </location>
</feature>
<feature type="region of interest" description="Disordered" evidence="1">
    <location>
        <begin position="788"/>
        <end position="881"/>
    </location>
</feature>
<dbReference type="VEuPathDB" id="FungiDB:CC1G_12916"/>
<accession>A8P9M1</accession>
<feature type="region of interest" description="Disordered" evidence="1">
    <location>
        <begin position="747"/>
        <end position="772"/>
    </location>
</feature>
<comment type="caution">
    <text evidence="2">The sequence shown here is derived from an EMBL/GenBank/DDBJ whole genome shotgun (WGS) entry which is preliminary data.</text>
</comment>
<gene>
    <name evidence="2" type="ORF">CC1G_12916</name>
</gene>
<feature type="compositionally biased region" description="Polar residues" evidence="1">
    <location>
        <begin position="788"/>
        <end position="823"/>
    </location>
</feature>
<reference evidence="2 3" key="1">
    <citation type="journal article" date="2010" name="Proc. Natl. Acad. Sci. U.S.A.">
        <title>Insights into evolution of multicellular fungi from the assembled chromosomes of the mushroom Coprinopsis cinerea (Coprinus cinereus).</title>
        <authorList>
            <person name="Stajich J.E."/>
            <person name="Wilke S.K."/>
            <person name="Ahren D."/>
            <person name="Au C.H."/>
            <person name="Birren B.W."/>
            <person name="Borodovsky M."/>
            <person name="Burns C."/>
            <person name="Canback B."/>
            <person name="Casselton L.A."/>
            <person name="Cheng C.K."/>
            <person name="Deng J."/>
            <person name="Dietrich F.S."/>
            <person name="Fargo D.C."/>
            <person name="Farman M.L."/>
            <person name="Gathman A.C."/>
            <person name="Goldberg J."/>
            <person name="Guigo R."/>
            <person name="Hoegger P.J."/>
            <person name="Hooker J.B."/>
            <person name="Huggins A."/>
            <person name="James T.Y."/>
            <person name="Kamada T."/>
            <person name="Kilaru S."/>
            <person name="Kodira C."/>
            <person name="Kues U."/>
            <person name="Kupfer D."/>
            <person name="Kwan H.S."/>
            <person name="Lomsadze A."/>
            <person name="Li W."/>
            <person name="Lilly W.W."/>
            <person name="Ma L.J."/>
            <person name="Mackey A.J."/>
            <person name="Manning G."/>
            <person name="Martin F."/>
            <person name="Muraguchi H."/>
            <person name="Natvig D.O."/>
            <person name="Palmerini H."/>
            <person name="Ramesh M.A."/>
            <person name="Rehmeyer C.J."/>
            <person name="Roe B.A."/>
            <person name="Shenoy N."/>
            <person name="Stanke M."/>
            <person name="Ter-Hovhannisyan V."/>
            <person name="Tunlid A."/>
            <person name="Velagapudi R."/>
            <person name="Vision T.J."/>
            <person name="Zeng Q."/>
            <person name="Zolan M.E."/>
            <person name="Pukkila P.J."/>
        </authorList>
    </citation>
    <scope>NUCLEOTIDE SEQUENCE [LARGE SCALE GENOMIC DNA]</scope>
    <source>
        <strain evidence="3">Okayama-7 / 130 / ATCC MYA-4618 / FGSC 9003</strain>
    </source>
</reference>
<evidence type="ECO:0000313" key="3">
    <source>
        <dbReference type="Proteomes" id="UP000001861"/>
    </source>
</evidence>
<protein>
    <submittedName>
        <fullName evidence="2">Uncharacterized protein</fullName>
    </submittedName>
</protein>
<organism evidence="2 3">
    <name type="scientific">Coprinopsis cinerea (strain Okayama-7 / 130 / ATCC MYA-4618 / FGSC 9003)</name>
    <name type="common">Inky cap fungus</name>
    <name type="synonym">Hormographiella aspergillata</name>
    <dbReference type="NCBI Taxonomy" id="240176"/>
    <lineage>
        <taxon>Eukaryota</taxon>
        <taxon>Fungi</taxon>
        <taxon>Dikarya</taxon>
        <taxon>Basidiomycota</taxon>
        <taxon>Agaricomycotina</taxon>
        <taxon>Agaricomycetes</taxon>
        <taxon>Agaricomycetidae</taxon>
        <taxon>Agaricales</taxon>
        <taxon>Agaricineae</taxon>
        <taxon>Psathyrellaceae</taxon>
        <taxon>Coprinopsis</taxon>
    </lineage>
</organism>
<dbReference type="RefSeq" id="XP_001839799.1">
    <property type="nucleotide sequence ID" value="XM_001839747.1"/>
</dbReference>
<feature type="compositionally biased region" description="Polar residues" evidence="1">
    <location>
        <begin position="629"/>
        <end position="650"/>
    </location>
</feature>
<feature type="compositionally biased region" description="Polar residues" evidence="1">
    <location>
        <begin position="199"/>
        <end position="219"/>
    </location>
</feature>
<proteinExistence type="predicted"/>